<proteinExistence type="predicted"/>
<comment type="cofactor">
    <cofactor evidence="1">
        <name>Mg(2+)</name>
        <dbReference type="ChEBI" id="CHEBI:18420"/>
    </cofactor>
</comment>
<keyword evidence="3" id="KW-0378">Hydrolase</keyword>
<dbReference type="PANTHER" id="PTHR31609">
    <property type="entry name" value="YDJC DEACETYLASE FAMILY MEMBER"/>
    <property type="match status" value="1"/>
</dbReference>
<dbReference type="GO" id="GO:0005975">
    <property type="term" value="P:carbohydrate metabolic process"/>
    <property type="evidence" value="ECO:0007669"/>
    <property type="project" value="InterPro"/>
</dbReference>
<dbReference type="Pfam" id="PF04794">
    <property type="entry name" value="YdjC"/>
    <property type="match status" value="1"/>
</dbReference>
<dbReference type="Proteomes" id="UP000477951">
    <property type="component" value="Unassembled WGS sequence"/>
</dbReference>
<dbReference type="GO" id="GO:0046872">
    <property type="term" value="F:metal ion binding"/>
    <property type="evidence" value="ECO:0007669"/>
    <property type="project" value="UniProtKB-KW"/>
</dbReference>
<dbReference type="PANTHER" id="PTHR31609:SF1">
    <property type="entry name" value="CARBOHYDRATE DEACETYLASE"/>
    <property type="match status" value="1"/>
</dbReference>
<dbReference type="EMBL" id="QUSG01000024">
    <property type="protein sequence ID" value="KAA3520890.1"/>
    <property type="molecule type" value="Genomic_DNA"/>
</dbReference>
<dbReference type="InterPro" id="IPR006879">
    <property type="entry name" value="YdjC-like"/>
</dbReference>
<reference evidence="7 9" key="2">
    <citation type="submission" date="2019-12" db="EMBL/GenBank/DDBJ databases">
        <title>Whole-genome sequencing of Allorhizobium vitis.</title>
        <authorList>
            <person name="Gan H.M."/>
            <person name="Szegedi E."/>
            <person name="Burr T."/>
            <person name="Savka M.A."/>
        </authorList>
    </citation>
    <scope>NUCLEOTIDE SEQUENCE [LARGE SCALE GENOMIC DNA]</scope>
    <source>
        <strain evidence="7 9">CG516</strain>
    </source>
</reference>
<organism evidence="7 9">
    <name type="scientific">Agrobacterium vitis</name>
    <name type="common">Rhizobium vitis</name>
    <dbReference type="NCBI Taxonomy" id="373"/>
    <lineage>
        <taxon>Bacteria</taxon>
        <taxon>Pseudomonadati</taxon>
        <taxon>Pseudomonadota</taxon>
        <taxon>Alphaproteobacteria</taxon>
        <taxon>Hyphomicrobiales</taxon>
        <taxon>Rhizobiaceae</taxon>
        <taxon>Rhizobium/Agrobacterium group</taxon>
        <taxon>Agrobacterium</taxon>
    </lineage>
</organism>
<evidence type="ECO:0000313" key="6">
    <source>
        <dbReference type="EMBL" id="KAA3520890.1"/>
    </source>
</evidence>
<keyword evidence="2" id="KW-0479">Metal-binding</keyword>
<dbReference type="SUPFAM" id="SSF88713">
    <property type="entry name" value="Glycoside hydrolase/deacetylase"/>
    <property type="match status" value="1"/>
</dbReference>
<evidence type="ECO:0000313" key="8">
    <source>
        <dbReference type="Proteomes" id="UP000436911"/>
    </source>
</evidence>
<dbReference type="Gene3D" id="3.20.20.370">
    <property type="entry name" value="Glycoside hydrolase/deacetylase"/>
    <property type="match status" value="1"/>
</dbReference>
<evidence type="ECO:0000256" key="3">
    <source>
        <dbReference type="ARBA" id="ARBA00022801"/>
    </source>
</evidence>
<dbReference type="InterPro" id="IPR011330">
    <property type="entry name" value="Glyco_hydro/deAcase_b/a-brl"/>
</dbReference>
<keyword evidence="4" id="KW-0460">Magnesium</keyword>
<comment type="caution">
    <text evidence="7">The sequence shown here is derived from an EMBL/GenBank/DDBJ whole genome shotgun (WGS) entry which is preliminary data.</text>
</comment>
<evidence type="ECO:0000256" key="4">
    <source>
        <dbReference type="ARBA" id="ARBA00022842"/>
    </source>
</evidence>
<evidence type="ECO:0000313" key="7">
    <source>
        <dbReference type="EMBL" id="MUZ72081.1"/>
    </source>
</evidence>
<evidence type="ECO:0000313" key="9">
    <source>
        <dbReference type="Proteomes" id="UP000477951"/>
    </source>
</evidence>
<dbReference type="AlphaFoldDB" id="A0A368NWH5"/>
<dbReference type="EMBL" id="WPHR01000003">
    <property type="protein sequence ID" value="MUZ72081.1"/>
    <property type="molecule type" value="Genomic_DNA"/>
</dbReference>
<dbReference type="GO" id="GO:0016787">
    <property type="term" value="F:hydrolase activity"/>
    <property type="evidence" value="ECO:0007669"/>
    <property type="project" value="UniProtKB-KW"/>
</dbReference>
<name>A0A368NWH5_AGRVI</name>
<evidence type="ECO:0000256" key="2">
    <source>
        <dbReference type="ARBA" id="ARBA00022723"/>
    </source>
</evidence>
<protein>
    <submittedName>
        <fullName evidence="7">ChbG/HpnK family deacetylase</fullName>
    </submittedName>
</protein>
<gene>
    <name evidence="6" type="ORF">DXT89_24540</name>
    <name evidence="7" type="ORF">GOZ90_05230</name>
</gene>
<sequence length="344" mass="38275">MVSGIEQSRQFGAWIGSARTAGNPDWLVGFWKLTLEWRWLFGERQCRKNPGSISIKFGAHSCRDYDIAGKRPAGVGQVLNVISDMKINAAPLCIVADGYGLSPGVNQAIRTLLSEGKVRGTGCMTVFADWRDEASLLLPVIDRCGGAIGLHLTLTNFLPLSGVQPMCSFRRRLTQSFMGGVDKGKLQRELDAQLNAFIDVIGRVPDYIDGHQHIHFLPVVREWLVARRDLLISPRGNSPWLRGEPDARLATSLAQRAKISLVQRMARGFNTEMQAAGYTIKGPLTGFYERGKPNGFADALRYFRSHAPRDAVVMCHPGHSDAILRARDRLMMAREVEFAELMRQ</sequence>
<dbReference type="GO" id="GO:0019213">
    <property type="term" value="F:deacetylase activity"/>
    <property type="evidence" value="ECO:0007669"/>
    <property type="project" value="TreeGrafter"/>
</dbReference>
<dbReference type="Proteomes" id="UP000436911">
    <property type="component" value="Unassembled WGS sequence"/>
</dbReference>
<evidence type="ECO:0000256" key="5">
    <source>
        <dbReference type="ARBA" id="ARBA00023277"/>
    </source>
</evidence>
<dbReference type="CDD" id="cd10807">
    <property type="entry name" value="YdjC_like_3"/>
    <property type="match status" value="1"/>
</dbReference>
<keyword evidence="5" id="KW-0119">Carbohydrate metabolism</keyword>
<accession>A0A368NWH5</accession>
<reference evidence="6 8" key="1">
    <citation type="submission" date="2018-08" db="EMBL/GenBank/DDBJ databases">
        <title>Genome sequencing of Agrobacterium vitis strain ICMP 10754.</title>
        <authorList>
            <person name="Visnovsky S.B."/>
            <person name="Pitman A.R."/>
        </authorList>
    </citation>
    <scope>NUCLEOTIDE SEQUENCE [LARGE SCALE GENOMIC DNA]</scope>
    <source>
        <strain evidence="6 8">ICMP 10754</strain>
    </source>
</reference>
<evidence type="ECO:0000256" key="1">
    <source>
        <dbReference type="ARBA" id="ARBA00001946"/>
    </source>
</evidence>